<dbReference type="GO" id="GO:0006883">
    <property type="term" value="P:intracellular sodium ion homeostasis"/>
    <property type="evidence" value="ECO:0007669"/>
    <property type="project" value="TreeGrafter"/>
</dbReference>
<dbReference type="PANTHER" id="PTHR43294:SF21">
    <property type="entry name" value="CATION TRANSPORTING ATPASE"/>
    <property type="match status" value="1"/>
</dbReference>
<dbReference type="SUPFAM" id="SSF81660">
    <property type="entry name" value="Metal cation-transporting ATPase, ATP-binding domain N"/>
    <property type="match status" value="1"/>
</dbReference>
<feature type="transmembrane region" description="Helical" evidence="10">
    <location>
        <begin position="252"/>
        <end position="272"/>
    </location>
</feature>
<feature type="domain" description="Cation-transporting P-type ATPase N-terminal" evidence="11">
    <location>
        <begin position="10"/>
        <end position="83"/>
    </location>
</feature>
<protein>
    <submittedName>
        <fullName evidence="12">Cation-transporting ATPase</fullName>
    </submittedName>
</protein>
<keyword evidence="8 10" id="KW-1133">Transmembrane helix</keyword>
<dbReference type="InterPro" id="IPR018303">
    <property type="entry name" value="ATPase_P-typ_P_site"/>
</dbReference>
<evidence type="ECO:0000259" key="11">
    <source>
        <dbReference type="SMART" id="SM00831"/>
    </source>
</evidence>
<name>A0A1C3RGV4_9PROT</name>
<accession>A0A1C3RGV4</accession>
<dbReference type="AlphaFoldDB" id="A0A1C3RGV4"/>
<dbReference type="InterPro" id="IPR001757">
    <property type="entry name" value="P_typ_ATPase"/>
</dbReference>
<dbReference type="Gene3D" id="1.20.1110.10">
    <property type="entry name" value="Calcium-transporting ATPase, transmembrane domain"/>
    <property type="match status" value="1"/>
</dbReference>
<dbReference type="GO" id="GO:0036376">
    <property type="term" value="P:sodium ion export across plasma membrane"/>
    <property type="evidence" value="ECO:0007669"/>
    <property type="project" value="TreeGrafter"/>
</dbReference>
<dbReference type="InterPro" id="IPR036412">
    <property type="entry name" value="HAD-like_sf"/>
</dbReference>
<dbReference type="SFLD" id="SFLDS00003">
    <property type="entry name" value="Haloacid_Dehalogenase"/>
    <property type="match status" value="1"/>
</dbReference>
<dbReference type="Pfam" id="PF00122">
    <property type="entry name" value="E1-E2_ATPase"/>
    <property type="match status" value="1"/>
</dbReference>
<dbReference type="GO" id="GO:0005391">
    <property type="term" value="F:P-type sodium:potassium-exchanging transporter activity"/>
    <property type="evidence" value="ECO:0007669"/>
    <property type="project" value="TreeGrafter"/>
</dbReference>
<feature type="transmembrane region" description="Helical" evidence="10">
    <location>
        <begin position="677"/>
        <end position="699"/>
    </location>
</feature>
<feature type="transmembrane region" description="Helical" evidence="10">
    <location>
        <begin position="278"/>
        <end position="301"/>
    </location>
</feature>
<dbReference type="Gene3D" id="2.70.150.10">
    <property type="entry name" value="Calcium-transporting ATPase, cytoplasmic transduction domain A"/>
    <property type="match status" value="1"/>
</dbReference>
<dbReference type="PRINTS" id="PR00119">
    <property type="entry name" value="CATATPASE"/>
</dbReference>
<dbReference type="PROSITE" id="PS00154">
    <property type="entry name" value="ATPASE_E1_E2"/>
    <property type="match status" value="1"/>
</dbReference>
<dbReference type="PANTHER" id="PTHR43294">
    <property type="entry name" value="SODIUM/POTASSIUM-TRANSPORTING ATPASE SUBUNIT ALPHA"/>
    <property type="match status" value="1"/>
</dbReference>
<dbReference type="Gene3D" id="3.40.50.1000">
    <property type="entry name" value="HAD superfamily/HAD-like"/>
    <property type="match status" value="1"/>
</dbReference>
<evidence type="ECO:0000256" key="5">
    <source>
        <dbReference type="ARBA" id="ARBA00022741"/>
    </source>
</evidence>
<proteinExistence type="inferred from homology"/>
<dbReference type="Pfam" id="PF00689">
    <property type="entry name" value="Cation_ATPase_C"/>
    <property type="match status" value="1"/>
</dbReference>
<dbReference type="Proteomes" id="UP000231658">
    <property type="component" value="Unassembled WGS sequence"/>
</dbReference>
<dbReference type="InterPro" id="IPR023299">
    <property type="entry name" value="ATPase_P-typ_cyto_dom_N"/>
</dbReference>
<dbReference type="InterPro" id="IPR023298">
    <property type="entry name" value="ATPase_P-typ_TM_dom_sf"/>
</dbReference>
<dbReference type="Pfam" id="PF13246">
    <property type="entry name" value="Cation_ATPase"/>
    <property type="match status" value="1"/>
</dbReference>
<dbReference type="GO" id="GO:1902600">
    <property type="term" value="P:proton transmembrane transport"/>
    <property type="evidence" value="ECO:0007669"/>
    <property type="project" value="TreeGrafter"/>
</dbReference>
<comment type="subcellular location">
    <subcellularLocation>
        <location evidence="1">Cell membrane</location>
        <topology evidence="1">Multi-pass membrane protein</topology>
    </subcellularLocation>
</comment>
<keyword evidence="4 10" id="KW-0812">Transmembrane</keyword>
<evidence type="ECO:0000313" key="13">
    <source>
        <dbReference type="Proteomes" id="UP000231658"/>
    </source>
</evidence>
<comment type="similarity">
    <text evidence="2">Belongs to the cation transport ATPase (P-type) (TC 3.A.3) family. Type IIA subfamily.</text>
</comment>
<dbReference type="InterPro" id="IPR023214">
    <property type="entry name" value="HAD_sf"/>
</dbReference>
<reference evidence="12 13" key="1">
    <citation type="submission" date="2016-07" db="EMBL/GenBank/DDBJ databases">
        <authorList>
            <person name="Lefevre C.T."/>
        </authorList>
    </citation>
    <scope>NUCLEOTIDE SEQUENCE [LARGE SCALE GENOMIC DNA]</scope>
    <source>
        <strain evidence="12">PR1</strain>
    </source>
</reference>
<keyword evidence="13" id="KW-1185">Reference proteome</keyword>
<sequence length="875" mass="95104">MEFDRLSHILWHGVTRQEVWSLLNTSQQGLSGEEALKRQDLFGPNELPKAQRKSVLTVYFHQFISPLIYLLCAAALVSILIGEVTDALFIFAVLQINAIIGTIQEWKAQKSAESLNAMVKNRVVVLRDGKRIEIDSAQLVPGDYAFLESGALIPADIRLIQSLEARADESLLTGESVTVNKGALEAIGEESAIGDRHNMLHAGTTLSQGRCEGIVTQIGLHTELGRIAQALQTTENAAPPLVQRLDKFTRSIGFLVVLAVVILGATMVWQGVSVKEVFFLAVALSVSAIPEGLPVAITVALSISSFHMSKRNVIVRALPAVEGLGACTVIASDKTGTLTVNELTVRRLWLAEGPELEVSGEGYSPKGEVDFKAARLAVAASLCNEATFRLEKEGYHHFGDAVDVAFLVMAAKAGLDRESLLERHPEHGFLPFESERKFSASINHFDDEALVSLKGAAEVIAPLCSNIKSEDILKRAEEMASQGYRVLALAQGSWSEDHELDALSGRKDLTFLGLAGLIDPLRPEAFDAIKKCACAGVGVRMVTGDHPATALALAKELGIAHEKSDVVTGAELKDLQDDPINLAETIHSARVFARVEPVQKLNIVQSLQENNHFVAVTGDGVNDAPALRSANIGVAMGKEGTDVARGAADLIITDDNFASIVNGVEEGRIAYANVRKVIYLLVSTGASEIVLFFLCLISGMPLPLFAVQLLWLNLVTNGVQHVGLSLEKGEGDELHDPPRNPKMPIFNRRMIEEVVISGLFIGIVAYLFFQYALANGFDEASARSSLLLLMVLFENTHVFNCRSERKSLFKMPLLRNPILVMMVILTQAIHIGAAYVPGLNTTLNIQPVSLDQWLTLLPLALGLIVVMEIYKWLRR</sequence>
<evidence type="ECO:0000256" key="10">
    <source>
        <dbReference type="SAM" id="Phobius"/>
    </source>
</evidence>
<evidence type="ECO:0000256" key="7">
    <source>
        <dbReference type="ARBA" id="ARBA00022967"/>
    </source>
</evidence>
<evidence type="ECO:0000256" key="4">
    <source>
        <dbReference type="ARBA" id="ARBA00022692"/>
    </source>
</evidence>
<organism evidence="12 13">
    <name type="scientific">Candidatus Terasakiella magnetica</name>
    <dbReference type="NCBI Taxonomy" id="1867952"/>
    <lineage>
        <taxon>Bacteria</taxon>
        <taxon>Pseudomonadati</taxon>
        <taxon>Pseudomonadota</taxon>
        <taxon>Alphaproteobacteria</taxon>
        <taxon>Rhodospirillales</taxon>
        <taxon>Terasakiellaceae</taxon>
        <taxon>Terasakiella</taxon>
    </lineage>
</organism>
<feature type="transmembrane region" description="Helical" evidence="10">
    <location>
        <begin position="813"/>
        <end position="833"/>
    </location>
</feature>
<dbReference type="InterPro" id="IPR044492">
    <property type="entry name" value="P_typ_ATPase_HD_dom"/>
</dbReference>
<dbReference type="Pfam" id="PF00690">
    <property type="entry name" value="Cation_ATPase_N"/>
    <property type="match status" value="1"/>
</dbReference>
<evidence type="ECO:0000256" key="3">
    <source>
        <dbReference type="ARBA" id="ARBA00022475"/>
    </source>
</evidence>
<dbReference type="InterPro" id="IPR050510">
    <property type="entry name" value="Cation_transp_ATPase_P-type"/>
</dbReference>
<keyword evidence="3" id="KW-1003">Cell membrane</keyword>
<evidence type="ECO:0000313" key="12">
    <source>
        <dbReference type="EMBL" id="SCA56500.1"/>
    </source>
</evidence>
<dbReference type="SUPFAM" id="SSF81665">
    <property type="entry name" value="Calcium ATPase, transmembrane domain M"/>
    <property type="match status" value="1"/>
</dbReference>
<keyword evidence="5" id="KW-0547">Nucleotide-binding</keyword>
<evidence type="ECO:0000256" key="2">
    <source>
        <dbReference type="ARBA" id="ARBA00005675"/>
    </source>
</evidence>
<dbReference type="GO" id="GO:0005886">
    <property type="term" value="C:plasma membrane"/>
    <property type="evidence" value="ECO:0007669"/>
    <property type="project" value="UniProtKB-SubCell"/>
</dbReference>
<dbReference type="SFLD" id="SFLDF00027">
    <property type="entry name" value="p-type_atpase"/>
    <property type="match status" value="1"/>
</dbReference>
<dbReference type="RefSeq" id="WP_069188582.1">
    <property type="nucleotide sequence ID" value="NZ_FLYE01000012.1"/>
</dbReference>
<dbReference type="GO" id="GO:0016887">
    <property type="term" value="F:ATP hydrolysis activity"/>
    <property type="evidence" value="ECO:0007669"/>
    <property type="project" value="InterPro"/>
</dbReference>
<gene>
    <name evidence="12" type="ORF">MTBPR1_20348</name>
</gene>
<evidence type="ECO:0000256" key="8">
    <source>
        <dbReference type="ARBA" id="ARBA00022989"/>
    </source>
</evidence>
<feature type="transmembrane region" description="Helical" evidence="10">
    <location>
        <begin position="87"/>
        <end position="106"/>
    </location>
</feature>
<dbReference type="PRINTS" id="PR00120">
    <property type="entry name" value="HATPASE"/>
</dbReference>
<dbReference type="InterPro" id="IPR059000">
    <property type="entry name" value="ATPase_P-type_domA"/>
</dbReference>
<dbReference type="SUPFAM" id="SSF81653">
    <property type="entry name" value="Calcium ATPase, transduction domain A"/>
    <property type="match status" value="1"/>
</dbReference>
<dbReference type="SMART" id="SM00831">
    <property type="entry name" value="Cation_ATPase_N"/>
    <property type="match status" value="1"/>
</dbReference>
<keyword evidence="7" id="KW-1278">Translocase</keyword>
<feature type="transmembrane region" description="Helical" evidence="10">
    <location>
        <begin position="754"/>
        <end position="774"/>
    </location>
</feature>
<dbReference type="SUPFAM" id="SSF56784">
    <property type="entry name" value="HAD-like"/>
    <property type="match status" value="1"/>
</dbReference>
<dbReference type="STRING" id="1867952.MTBPR1_20348"/>
<feature type="transmembrane region" description="Helical" evidence="10">
    <location>
        <begin position="853"/>
        <end position="873"/>
    </location>
</feature>
<keyword evidence="9 10" id="KW-0472">Membrane</keyword>
<dbReference type="InterPro" id="IPR008250">
    <property type="entry name" value="ATPase_P-typ_transduc_dom_A_sf"/>
</dbReference>
<evidence type="ECO:0000256" key="1">
    <source>
        <dbReference type="ARBA" id="ARBA00004651"/>
    </source>
</evidence>
<dbReference type="GO" id="GO:0005524">
    <property type="term" value="F:ATP binding"/>
    <property type="evidence" value="ECO:0007669"/>
    <property type="project" value="UniProtKB-KW"/>
</dbReference>
<dbReference type="GO" id="GO:0030007">
    <property type="term" value="P:intracellular potassium ion homeostasis"/>
    <property type="evidence" value="ECO:0007669"/>
    <property type="project" value="TreeGrafter"/>
</dbReference>
<evidence type="ECO:0000256" key="9">
    <source>
        <dbReference type="ARBA" id="ARBA00023136"/>
    </source>
</evidence>
<dbReference type="InterPro" id="IPR004014">
    <property type="entry name" value="ATPase_P-typ_cation-transptr_N"/>
</dbReference>
<keyword evidence="6" id="KW-0067">ATP-binding</keyword>
<dbReference type="GO" id="GO:1990573">
    <property type="term" value="P:potassium ion import across plasma membrane"/>
    <property type="evidence" value="ECO:0007669"/>
    <property type="project" value="TreeGrafter"/>
</dbReference>
<dbReference type="NCBIfam" id="TIGR01494">
    <property type="entry name" value="ATPase_P-type"/>
    <property type="match status" value="2"/>
</dbReference>
<dbReference type="OrthoDB" id="391538at2"/>
<dbReference type="SFLD" id="SFLDG00002">
    <property type="entry name" value="C1.7:_P-type_atpase_like"/>
    <property type="match status" value="1"/>
</dbReference>
<evidence type="ECO:0000256" key="6">
    <source>
        <dbReference type="ARBA" id="ARBA00022840"/>
    </source>
</evidence>
<dbReference type="InterPro" id="IPR006068">
    <property type="entry name" value="ATPase_P-typ_cation-transptr_C"/>
</dbReference>
<dbReference type="Gene3D" id="3.40.1110.10">
    <property type="entry name" value="Calcium-transporting ATPase, cytoplasmic domain N"/>
    <property type="match status" value="1"/>
</dbReference>
<dbReference type="EMBL" id="FLYE01000012">
    <property type="protein sequence ID" value="SCA56500.1"/>
    <property type="molecule type" value="Genomic_DNA"/>
</dbReference>
<feature type="transmembrane region" description="Helical" evidence="10">
    <location>
        <begin position="58"/>
        <end position="81"/>
    </location>
</feature>